<evidence type="ECO:0000313" key="1">
    <source>
        <dbReference type="EMBL" id="GFS52719.1"/>
    </source>
</evidence>
<name>A0A8X6JQS0_9ARAC</name>
<dbReference type="OrthoDB" id="10415747at2759"/>
<dbReference type="EMBL" id="BMAV01026715">
    <property type="protein sequence ID" value="GFS52719.1"/>
    <property type="molecule type" value="Genomic_DNA"/>
</dbReference>
<comment type="caution">
    <text evidence="1">The sequence shown here is derived from an EMBL/GenBank/DDBJ whole genome shotgun (WGS) entry which is preliminary data.</text>
</comment>
<keyword evidence="2" id="KW-1185">Reference proteome</keyword>
<sequence>MLPPHKTRNSYSDFGIQFVPKDKISHRANIIIKAGFRGERGEGVSPKLFYIPYQTFQKEENFPNDERKDGENFVSRSAFEEENSFPKIRGSGKLHSSIACQSC</sequence>
<gene>
    <name evidence="1" type="ORF">TNIN_193151</name>
</gene>
<reference evidence="1" key="1">
    <citation type="submission" date="2020-08" db="EMBL/GenBank/DDBJ databases">
        <title>Multicomponent nature underlies the extraordinary mechanical properties of spider dragline silk.</title>
        <authorList>
            <person name="Kono N."/>
            <person name="Nakamura H."/>
            <person name="Mori M."/>
            <person name="Yoshida Y."/>
            <person name="Ohtoshi R."/>
            <person name="Malay A.D."/>
            <person name="Moran D.A.P."/>
            <person name="Tomita M."/>
            <person name="Numata K."/>
            <person name="Arakawa K."/>
        </authorList>
    </citation>
    <scope>NUCLEOTIDE SEQUENCE</scope>
</reference>
<accession>A0A8X6JQS0</accession>
<proteinExistence type="predicted"/>
<evidence type="ECO:0000313" key="2">
    <source>
        <dbReference type="Proteomes" id="UP000886998"/>
    </source>
</evidence>
<dbReference type="AlphaFoldDB" id="A0A8X6JQS0"/>
<organism evidence="1 2">
    <name type="scientific">Trichonephila inaurata madagascariensis</name>
    <dbReference type="NCBI Taxonomy" id="2747483"/>
    <lineage>
        <taxon>Eukaryota</taxon>
        <taxon>Metazoa</taxon>
        <taxon>Ecdysozoa</taxon>
        <taxon>Arthropoda</taxon>
        <taxon>Chelicerata</taxon>
        <taxon>Arachnida</taxon>
        <taxon>Araneae</taxon>
        <taxon>Araneomorphae</taxon>
        <taxon>Entelegynae</taxon>
        <taxon>Araneoidea</taxon>
        <taxon>Nephilidae</taxon>
        <taxon>Trichonephila</taxon>
        <taxon>Trichonephila inaurata</taxon>
    </lineage>
</organism>
<dbReference type="Proteomes" id="UP000886998">
    <property type="component" value="Unassembled WGS sequence"/>
</dbReference>
<protein>
    <submittedName>
        <fullName evidence="1">Uncharacterized protein</fullName>
    </submittedName>
</protein>